<dbReference type="OrthoDB" id="9804723at2"/>
<keyword evidence="3" id="KW-1185">Reference proteome</keyword>
<sequence>MTLHIEPIIGRYAHIEIEGVAHRLYWEEAGQGIPLVCLHTAGSDGRQYRALLNDPRITSQFRVLVFDMPRHGKSSPPAGTVDTDYQLTSDAYVAQILAFCDAMELDSPVVMGCSIGGRIVLHLAQRHPERFRALIGLQSSAHVAPYYDTQWLDRPDVHGGRICGAIAYGLMAPQSPMADRDETRWHYMQGGPGVFRGDMHFYKVDGDMRDQLATIDTAKCPIYLLTGEYDYSCTPEDSRALADAIGVDLTVMPEMGHFPMSENPQAFLHHLYPVLDRIRSA</sequence>
<dbReference type="InterPro" id="IPR000073">
    <property type="entry name" value="AB_hydrolase_1"/>
</dbReference>
<dbReference type="PRINTS" id="PR00111">
    <property type="entry name" value="ABHYDROLASE"/>
</dbReference>
<dbReference type="InterPro" id="IPR029058">
    <property type="entry name" value="AB_hydrolase_fold"/>
</dbReference>
<reference evidence="2 3" key="1">
    <citation type="journal article" date="2015" name="Antonie Van Leeuwenhoek">
        <title>Pseudooceanicola atlanticus gen. nov. sp. nov., isolated from surface seawater of the Atlantic Ocean and reclassification of Oceanicola batsensis, Oceanicola marinus, Oceanicola nitratireducens, Oceanicola nanhaiensis, Oceanicola antarcticus and Oceanicola flagellatus, as Pseudooceanicola batsensis comb. nov., Pseudooceanicola marinus comb. nov., Pseudooceanicola nitratireducens comb. nov., Pseudooceanicola nanhaiensis comb. nov., Pseudooceanicola antarcticus comb. nov., and Pseudooceanicola flagellatus comb. nov.</title>
        <authorList>
            <person name="Lai Q."/>
            <person name="Li G."/>
            <person name="Liu X."/>
            <person name="Du Y."/>
            <person name="Sun F."/>
            <person name="Shao Z."/>
        </authorList>
    </citation>
    <scope>NUCLEOTIDE SEQUENCE [LARGE SCALE GENOMIC DNA]</scope>
    <source>
        <strain evidence="2 3">22II-s11g</strain>
    </source>
</reference>
<proteinExistence type="predicted"/>
<dbReference type="PANTHER" id="PTHR43194:SF2">
    <property type="entry name" value="PEROXISOMAL MEMBRANE PROTEIN LPX1"/>
    <property type="match status" value="1"/>
</dbReference>
<dbReference type="GO" id="GO:0016787">
    <property type="term" value="F:hydrolase activity"/>
    <property type="evidence" value="ECO:0007669"/>
    <property type="project" value="UniProtKB-KW"/>
</dbReference>
<keyword evidence="2" id="KW-0378">Hydrolase</keyword>
<dbReference type="Gene3D" id="3.40.50.1820">
    <property type="entry name" value="alpha/beta hydrolase"/>
    <property type="match status" value="1"/>
</dbReference>
<dbReference type="Proteomes" id="UP000030004">
    <property type="component" value="Unassembled WGS sequence"/>
</dbReference>
<dbReference type="AlphaFoldDB" id="A0A0A0ECA8"/>
<dbReference type="STRING" id="1461694.ATO9_16330"/>
<gene>
    <name evidence="2" type="ORF">ATO9_16330</name>
</gene>
<dbReference type="PANTHER" id="PTHR43194">
    <property type="entry name" value="HYDROLASE ALPHA/BETA FOLD FAMILY"/>
    <property type="match status" value="1"/>
</dbReference>
<dbReference type="RefSeq" id="WP_043751450.1">
    <property type="nucleotide sequence ID" value="NZ_AQQX01000007.1"/>
</dbReference>
<dbReference type="eggNOG" id="COG0596">
    <property type="taxonomic scope" value="Bacteria"/>
</dbReference>
<dbReference type="InterPro" id="IPR050228">
    <property type="entry name" value="Carboxylesterase_BioH"/>
</dbReference>
<evidence type="ECO:0000313" key="2">
    <source>
        <dbReference type="EMBL" id="KGM47870.1"/>
    </source>
</evidence>
<evidence type="ECO:0000313" key="3">
    <source>
        <dbReference type="Proteomes" id="UP000030004"/>
    </source>
</evidence>
<comment type="caution">
    <text evidence="2">The sequence shown here is derived from an EMBL/GenBank/DDBJ whole genome shotgun (WGS) entry which is preliminary data.</text>
</comment>
<accession>A0A0A0ECA8</accession>
<feature type="domain" description="AB hydrolase-1" evidence="1">
    <location>
        <begin position="34"/>
        <end position="142"/>
    </location>
</feature>
<protein>
    <submittedName>
        <fullName evidence="2">Alpha/beta hydrolase</fullName>
    </submittedName>
</protein>
<dbReference type="EMBL" id="AQQX01000007">
    <property type="protein sequence ID" value="KGM47870.1"/>
    <property type="molecule type" value="Genomic_DNA"/>
</dbReference>
<dbReference type="SUPFAM" id="SSF53474">
    <property type="entry name" value="alpha/beta-Hydrolases"/>
    <property type="match status" value="1"/>
</dbReference>
<evidence type="ECO:0000259" key="1">
    <source>
        <dbReference type="Pfam" id="PF00561"/>
    </source>
</evidence>
<organism evidence="2 3">
    <name type="scientific">Pseudooceanicola atlanticus</name>
    <dbReference type="NCBI Taxonomy" id="1461694"/>
    <lineage>
        <taxon>Bacteria</taxon>
        <taxon>Pseudomonadati</taxon>
        <taxon>Pseudomonadota</taxon>
        <taxon>Alphaproteobacteria</taxon>
        <taxon>Rhodobacterales</taxon>
        <taxon>Paracoccaceae</taxon>
        <taxon>Pseudooceanicola</taxon>
    </lineage>
</organism>
<dbReference type="Pfam" id="PF00561">
    <property type="entry name" value="Abhydrolase_1"/>
    <property type="match status" value="1"/>
</dbReference>
<name>A0A0A0ECA8_9RHOB</name>